<dbReference type="CDD" id="cd00534">
    <property type="entry name" value="DHNA_DHNTPE"/>
    <property type="match status" value="1"/>
</dbReference>
<dbReference type="GO" id="GO:0004150">
    <property type="term" value="F:dihydroneopterin aldolase activity"/>
    <property type="evidence" value="ECO:0007669"/>
    <property type="project" value="UniProtKB-UniRule"/>
</dbReference>
<dbReference type="UniPathway" id="UPA00077">
    <property type="reaction ID" value="UER00154"/>
</dbReference>
<reference evidence="8" key="1">
    <citation type="journal article" date="2016" name="Nat. Genet.">
        <title>A high-quality carrot genome assembly provides new insights into carotenoid accumulation and asterid genome evolution.</title>
        <authorList>
            <person name="Iorizzo M."/>
            <person name="Ellison S."/>
            <person name="Senalik D."/>
            <person name="Zeng P."/>
            <person name="Satapoomin P."/>
            <person name="Huang J."/>
            <person name="Bowman M."/>
            <person name="Iovene M."/>
            <person name="Sanseverino W."/>
            <person name="Cavagnaro P."/>
            <person name="Yildiz M."/>
            <person name="Macko-Podgorni A."/>
            <person name="Moranska E."/>
            <person name="Grzebelus E."/>
            <person name="Grzebelus D."/>
            <person name="Ashrafi H."/>
            <person name="Zheng Z."/>
            <person name="Cheng S."/>
            <person name="Spooner D."/>
            <person name="Van Deynze A."/>
            <person name="Simon P."/>
        </authorList>
    </citation>
    <scope>NUCLEOTIDE SEQUENCE [LARGE SCALE GENOMIC DNA]</scope>
    <source>
        <tissue evidence="8">Leaf</tissue>
    </source>
</reference>
<evidence type="ECO:0000256" key="4">
    <source>
        <dbReference type="ARBA" id="ARBA00022909"/>
    </source>
</evidence>
<evidence type="ECO:0000256" key="6">
    <source>
        <dbReference type="RuleBase" id="RU362079"/>
    </source>
</evidence>
<evidence type="ECO:0000313" key="8">
    <source>
        <dbReference type="EMBL" id="KZN00317.1"/>
    </source>
</evidence>
<comment type="function">
    <text evidence="6">Catalyzes the conversion of 7,8-dihydroneopterin to 6-hydroxymethyl-7,8-dihydropterin.</text>
</comment>
<dbReference type="SMART" id="SM00905">
    <property type="entry name" value="FolB"/>
    <property type="match status" value="1"/>
</dbReference>
<accession>A0A165ZQW8</accession>
<keyword evidence="4 6" id="KW-0289">Folate biosynthesis</keyword>
<organism evidence="8">
    <name type="scientific">Daucus carota subsp. sativus</name>
    <name type="common">Carrot</name>
    <dbReference type="NCBI Taxonomy" id="79200"/>
    <lineage>
        <taxon>Eukaryota</taxon>
        <taxon>Viridiplantae</taxon>
        <taxon>Streptophyta</taxon>
        <taxon>Embryophyta</taxon>
        <taxon>Tracheophyta</taxon>
        <taxon>Spermatophyta</taxon>
        <taxon>Magnoliopsida</taxon>
        <taxon>eudicotyledons</taxon>
        <taxon>Gunneridae</taxon>
        <taxon>Pentapetalae</taxon>
        <taxon>asterids</taxon>
        <taxon>campanulids</taxon>
        <taxon>Apiales</taxon>
        <taxon>Apiaceae</taxon>
        <taxon>Apioideae</taxon>
        <taxon>Scandiceae</taxon>
        <taxon>Daucinae</taxon>
        <taxon>Daucus</taxon>
        <taxon>Daucus sect. Daucus</taxon>
    </lineage>
</organism>
<keyword evidence="5 6" id="KW-0456">Lyase</keyword>
<feature type="domain" description="Dihydroneopterin aldolase/epimerase" evidence="7">
    <location>
        <begin position="6"/>
        <end position="128"/>
    </location>
</feature>
<sequence>MKGDKLVLRGLKFHGYHGVKEEEKKLGQKFVIDIDAWMDLHQLVYLTACRIQSVILLSIGEDASLACLIIAKEVVEGTPQNLLETVAQLIASATLTNHSRISAIRVQVQKPHVSVPGHIDFLGVEITRYRSTEGPK</sequence>
<dbReference type="NCBIfam" id="TIGR00525">
    <property type="entry name" value="folB"/>
    <property type="match status" value="1"/>
</dbReference>
<dbReference type="EC" id="4.1.2.25" evidence="6"/>
<dbReference type="InterPro" id="IPR043133">
    <property type="entry name" value="GTP-CH-I_C/QueF"/>
</dbReference>
<dbReference type="Gramene" id="KZN00317">
    <property type="protein sequence ID" value="KZN00317"/>
    <property type="gene ID" value="DCAR_009071"/>
</dbReference>
<dbReference type="PANTHER" id="PTHR42844:SF1">
    <property type="entry name" value="DIHYDRONEOPTERIN ALDOLASE 1-RELATED"/>
    <property type="match status" value="1"/>
</dbReference>
<comment type="catalytic activity">
    <reaction evidence="1 6">
        <text>7,8-dihydroneopterin = 6-hydroxymethyl-7,8-dihydropterin + glycolaldehyde</text>
        <dbReference type="Rhea" id="RHEA:10540"/>
        <dbReference type="ChEBI" id="CHEBI:17001"/>
        <dbReference type="ChEBI" id="CHEBI:17071"/>
        <dbReference type="ChEBI" id="CHEBI:44841"/>
        <dbReference type="EC" id="4.1.2.25"/>
    </reaction>
</comment>
<dbReference type="SUPFAM" id="SSF55620">
    <property type="entry name" value="Tetrahydrobiopterin biosynthesis enzymes-like"/>
    <property type="match status" value="1"/>
</dbReference>
<dbReference type="OMA" id="CEITIQK"/>
<dbReference type="InterPro" id="IPR006157">
    <property type="entry name" value="FolB_dom"/>
</dbReference>
<protein>
    <recommendedName>
        <fullName evidence="6">7,8-dihydroneopterin aldolase</fullName>
        <ecNumber evidence="6">4.1.2.25</ecNumber>
    </recommendedName>
</protein>
<dbReference type="GO" id="GO:0046654">
    <property type="term" value="P:tetrahydrofolate biosynthetic process"/>
    <property type="evidence" value="ECO:0007669"/>
    <property type="project" value="UniProtKB-UniRule"/>
</dbReference>
<evidence type="ECO:0000256" key="2">
    <source>
        <dbReference type="ARBA" id="ARBA00005013"/>
    </source>
</evidence>
<evidence type="ECO:0000259" key="7">
    <source>
        <dbReference type="SMART" id="SM00905"/>
    </source>
</evidence>
<dbReference type="Pfam" id="PF02152">
    <property type="entry name" value="FolB"/>
    <property type="match status" value="1"/>
</dbReference>
<dbReference type="STRING" id="79200.A0A165ZQW8"/>
<dbReference type="GO" id="GO:0005737">
    <property type="term" value="C:cytoplasm"/>
    <property type="evidence" value="ECO:0007669"/>
    <property type="project" value="TreeGrafter"/>
</dbReference>
<gene>
    <name evidence="8" type="ORF">DCAR_009071</name>
</gene>
<evidence type="ECO:0000256" key="3">
    <source>
        <dbReference type="ARBA" id="ARBA00005708"/>
    </source>
</evidence>
<evidence type="ECO:0000256" key="5">
    <source>
        <dbReference type="ARBA" id="ARBA00023239"/>
    </source>
</evidence>
<name>A0A165ZQW8_DAUCS</name>
<comment type="similarity">
    <text evidence="3 6">Belongs to the DHNA family.</text>
</comment>
<comment type="caution">
    <text evidence="8">The sequence shown here is derived from an EMBL/GenBank/DDBJ whole genome shotgun (WGS) entry which is preliminary data.</text>
</comment>
<dbReference type="InterPro" id="IPR006156">
    <property type="entry name" value="Dihydroneopterin_aldolase"/>
</dbReference>
<dbReference type="GO" id="GO:0046656">
    <property type="term" value="P:folic acid biosynthetic process"/>
    <property type="evidence" value="ECO:0007669"/>
    <property type="project" value="UniProtKB-UniRule"/>
</dbReference>
<dbReference type="Gene3D" id="3.30.1130.10">
    <property type="match status" value="1"/>
</dbReference>
<dbReference type="AlphaFoldDB" id="A0A165ZQW8"/>
<comment type="pathway">
    <text evidence="2 6">Cofactor biosynthesis; tetrahydrofolate biosynthesis; 2-amino-4-hydroxy-6-hydroxymethyl-7,8-dihydropteridine diphosphate from 7,8-dihydroneopterin triphosphate: step 3/4.</text>
</comment>
<proteinExistence type="inferred from homology"/>
<evidence type="ECO:0000256" key="1">
    <source>
        <dbReference type="ARBA" id="ARBA00001353"/>
    </source>
</evidence>
<dbReference type="EMBL" id="LNRQ01000003">
    <property type="protein sequence ID" value="KZN00317.1"/>
    <property type="molecule type" value="Genomic_DNA"/>
</dbReference>
<dbReference type="PANTHER" id="PTHR42844">
    <property type="entry name" value="DIHYDRONEOPTERIN ALDOLASE 1-RELATED"/>
    <property type="match status" value="1"/>
</dbReference>